<feature type="compositionally biased region" description="Basic and acidic residues" evidence="5">
    <location>
        <begin position="381"/>
        <end position="414"/>
    </location>
</feature>
<feature type="compositionally biased region" description="Low complexity" evidence="5">
    <location>
        <begin position="274"/>
        <end position="288"/>
    </location>
</feature>
<dbReference type="PaxDb" id="121845-A0A3Q0JIT3"/>
<evidence type="ECO:0000259" key="6">
    <source>
        <dbReference type="PROSITE" id="PS50016"/>
    </source>
</evidence>
<dbReference type="KEGG" id="dci:103519325"/>
<proteinExistence type="predicted"/>
<dbReference type="InterPro" id="IPR011011">
    <property type="entry name" value="Znf_FYVE_PHD"/>
</dbReference>
<dbReference type="SUPFAM" id="SSF57903">
    <property type="entry name" value="FYVE/PHD zinc finger"/>
    <property type="match status" value="1"/>
</dbReference>
<dbReference type="Proteomes" id="UP000079169">
    <property type="component" value="Unplaced"/>
</dbReference>
<dbReference type="Gene3D" id="2.30.30.1150">
    <property type="match status" value="1"/>
</dbReference>
<dbReference type="GO" id="GO:0045892">
    <property type="term" value="P:negative regulation of DNA-templated transcription"/>
    <property type="evidence" value="ECO:0007669"/>
    <property type="project" value="TreeGrafter"/>
</dbReference>
<feature type="compositionally biased region" description="Basic and acidic residues" evidence="5">
    <location>
        <begin position="1"/>
        <end position="10"/>
    </location>
</feature>
<evidence type="ECO:0000313" key="8">
    <source>
        <dbReference type="RefSeq" id="XP_026686665.1"/>
    </source>
</evidence>
<keyword evidence="7" id="KW-1185">Reference proteome</keyword>
<evidence type="ECO:0000256" key="1">
    <source>
        <dbReference type="ARBA" id="ARBA00022723"/>
    </source>
</evidence>
<dbReference type="GO" id="GO:0042393">
    <property type="term" value="F:histone binding"/>
    <property type="evidence" value="ECO:0007669"/>
    <property type="project" value="TreeGrafter"/>
</dbReference>
<keyword evidence="1" id="KW-0479">Metal-binding</keyword>
<protein>
    <submittedName>
        <fullName evidence="8">Remodeling and spacing factor 1-like</fullName>
    </submittedName>
</protein>
<dbReference type="GO" id="GO:0031213">
    <property type="term" value="C:RSF complex"/>
    <property type="evidence" value="ECO:0007669"/>
    <property type="project" value="InterPro"/>
</dbReference>
<reference evidence="8" key="1">
    <citation type="submission" date="2025-08" db="UniProtKB">
        <authorList>
            <consortium name="RefSeq"/>
        </authorList>
    </citation>
    <scope>IDENTIFICATION</scope>
</reference>
<feature type="compositionally biased region" description="Basic and acidic residues" evidence="5">
    <location>
        <begin position="258"/>
        <end position="273"/>
    </location>
</feature>
<dbReference type="CDD" id="cd15543">
    <property type="entry name" value="PHD_RSF1"/>
    <property type="match status" value="1"/>
</dbReference>
<evidence type="ECO:0000256" key="2">
    <source>
        <dbReference type="ARBA" id="ARBA00022771"/>
    </source>
</evidence>
<evidence type="ECO:0000256" key="5">
    <source>
        <dbReference type="SAM" id="MobiDB-lite"/>
    </source>
</evidence>
<feature type="domain" description="PHD-type" evidence="6">
    <location>
        <begin position="164"/>
        <end position="214"/>
    </location>
</feature>
<dbReference type="InterPro" id="IPR019787">
    <property type="entry name" value="Znf_PHD-finger"/>
</dbReference>
<dbReference type="PROSITE" id="PS01359">
    <property type="entry name" value="ZF_PHD_1"/>
    <property type="match status" value="1"/>
</dbReference>
<dbReference type="GO" id="GO:0008270">
    <property type="term" value="F:zinc ion binding"/>
    <property type="evidence" value="ECO:0007669"/>
    <property type="project" value="UniProtKB-KW"/>
</dbReference>
<keyword evidence="3" id="KW-0862">Zinc</keyword>
<dbReference type="AlphaFoldDB" id="A0A3Q0JIT3"/>
<dbReference type="SMART" id="SM00249">
    <property type="entry name" value="PHD"/>
    <property type="match status" value="1"/>
</dbReference>
<organism evidence="7 8">
    <name type="scientific">Diaphorina citri</name>
    <name type="common">Asian citrus psyllid</name>
    <dbReference type="NCBI Taxonomy" id="121845"/>
    <lineage>
        <taxon>Eukaryota</taxon>
        <taxon>Metazoa</taxon>
        <taxon>Ecdysozoa</taxon>
        <taxon>Arthropoda</taxon>
        <taxon>Hexapoda</taxon>
        <taxon>Insecta</taxon>
        <taxon>Pterygota</taxon>
        <taxon>Neoptera</taxon>
        <taxon>Paraneoptera</taxon>
        <taxon>Hemiptera</taxon>
        <taxon>Sternorrhyncha</taxon>
        <taxon>Psylloidea</taxon>
        <taxon>Psyllidae</taxon>
        <taxon>Diaphorininae</taxon>
        <taxon>Diaphorina</taxon>
    </lineage>
</organism>
<evidence type="ECO:0000256" key="4">
    <source>
        <dbReference type="PROSITE-ProRule" id="PRU00146"/>
    </source>
</evidence>
<feature type="region of interest" description="Disordered" evidence="5">
    <location>
        <begin position="1"/>
        <end position="29"/>
    </location>
</feature>
<dbReference type="PANTHER" id="PTHR14296">
    <property type="entry name" value="REMODELING AND SPACING FACTOR 1"/>
    <property type="match status" value="1"/>
</dbReference>
<dbReference type="InterPro" id="IPR001965">
    <property type="entry name" value="Znf_PHD"/>
</dbReference>
<feature type="compositionally biased region" description="Acidic residues" evidence="5">
    <location>
        <begin position="342"/>
        <end position="357"/>
    </location>
</feature>
<dbReference type="STRING" id="121845.A0A3Q0JIT3"/>
<dbReference type="PROSITE" id="PS50016">
    <property type="entry name" value="ZF_PHD_2"/>
    <property type="match status" value="1"/>
</dbReference>
<evidence type="ECO:0000256" key="3">
    <source>
        <dbReference type="ARBA" id="ARBA00022833"/>
    </source>
</evidence>
<dbReference type="PANTHER" id="PTHR14296:SF16">
    <property type="entry name" value="REMODELING AND SPACING FACTOR 1"/>
    <property type="match status" value="1"/>
</dbReference>
<evidence type="ECO:0000313" key="7">
    <source>
        <dbReference type="Proteomes" id="UP000079169"/>
    </source>
</evidence>
<feature type="compositionally biased region" description="Acidic residues" evidence="5">
    <location>
        <begin position="454"/>
        <end position="469"/>
    </location>
</feature>
<name>A0A3Q0JIT3_DIACI</name>
<feature type="compositionally biased region" description="Basic and acidic residues" evidence="5">
    <location>
        <begin position="358"/>
        <end position="374"/>
    </location>
</feature>
<dbReference type="InterPro" id="IPR028938">
    <property type="entry name" value="Rsf1-like"/>
</dbReference>
<feature type="region of interest" description="Disordered" evidence="5">
    <location>
        <begin position="323"/>
        <end position="523"/>
    </location>
</feature>
<keyword evidence="2 4" id="KW-0863">Zinc-finger</keyword>
<accession>A0A3Q0JIT3</accession>
<dbReference type="RefSeq" id="XP_026686665.1">
    <property type="nucleotide sequence ID" value="XM_026830864.1"/>
</dbReference>
<gene>
    <name evidence="8" type="primary">LOC103519325</name>
</gene>
<dbReference type="Pfam" id="PF00628">
    <property type="entry name" value="PHD"/>
    <property type="match status" value="1"/>
</dbReference>
<feature type="compositionally biased region" description="Basic residues" evidence="5">
    <location>
        <begin position="421"/>
        <end position="430"/>
    </location>
</feature>
<sequence length="523" mass="59448">MFTEAEESHKTRGTGTTNRDTDIEDNDNQTRRLFTSCLDKTGTVDSSLSTPVPNESLKLRSIARRGRKQSPSGKFWKIITFYPFLNNFIDGFSVSSSSGAEDVEEEEEHYHEHDEEDILINVKSDHEFSPESDVNDEDFVPVRRARTAKKDDIAKEKEQISLDDVACEKCGGADHPEWILLCDSCDKGWHASCLRPAIMLIPEGDWFCPPCEHDKLISRLEASLRRYDQDARKRQAEVLRRERLAYVGVSLSNVLPQDMEKLKRESSSGRELGESSAGSRGSSDTGSSSEEEGPIYTLRQRRQATVSYKFSDYDNLIKTAIAEDGVDPLALGDEHEVGVEVEYGEEEEEEEEEEDDERYAHGGKDKFFMSKKSEDEAEEEENKRKEAAAKKAEEEEKKEGEEKKIELTEEERRPPLLVKGKGGRKKHRALTKLDSDSDNDDEGSDEDFRGSSDEAFEESSESSESEEEFVPVRRSTRATRSNRYDKDFIDDGSDESDAPRKKKSRRVWSASSSDSDSYVKRKK</sequence>
<feature type="compositionally biased region" description="Acidic residues" evidence="5">
    <location>
        <begin position="436"/>
        <end position="445"/>
    </location>
</feature>
<dbReference type="InterPro" id="IPR019786">
    <property type="entry name" value="Zinc_finger_PHD-type_CS"/>
</dbReference>
<feature type="region of interest" description="Disordered" evidence="5">
    <location>
        <begin position="258"/>
        <end position="298"/>
    </location>
</feature>
<dbReference type="GeneID" id="103519325"/>
<feature type="compositionally biased region" description="Low complexity" evidence="5">
    <location>
        <begin position="507"/>
        <end position="516"/>
    </location>
</feature>